<sequence>MPEGLVKKFFKGVLPKPIQVSCRPIGKMLQDAGAKAIDIFKRDPDNVSDVPVHTRMNASHAGNQMVRKFNMPKVDLQPFSGDMLTFRRFTMQFNTSIATNCVSPENA</sequence>
<organism evidence="1 2">
    <name type="scientific">Paralvinella palmiformis</name>
    <dbReference type="NCBI Taxonomy" id="53620"/>
    <lineage>
        <taxon>Eukaryota</taxon>
        <taxon>Metazoa</taxon>
        <taxon>Spiralia</taxon>
        <taxon>Lophotrochozoa</taxon>
        <taxon>Annelida</taxon>
        <taxon>Polychaeta</taxon>
        <taxon>Sedentaria</taxon>
        <taxon>Canalipalpata</taxon>
        <taxon>Terebellida</taxon>
        <taxon>Terebelliformia</taxon>
        <taxon>Alvinellidae</taxon>
        <taxon>Paralvinella</taxon>
    </lineage>
</organism>
<reference evidence="1" key="1">
    <citation type="journal article" date="2023" name="Mol. Biol. Evol.">
        <title>Third-Generation Sequencing Reveals the Adaptive Role of the Epigenome in Three Deep-Sea Polychaetes.</title>
        <authorList>
            <person name="Perez M."/>
            <person name="Aroh O."/>
            <person name="Sun Y."/>
            <person name="Lan Y."/>
            <person name="Juniper S.K."/>
            <person name="Young C.R."/>
            <person name="Angers B."/>
            <person name="Qian P.Y."/>
        </authorList>
    </citation>
    <scope>NUCLEOTIDE SEQUENCE</scope>
    <source>
        <strain evidence="1">P08H-3</strain>
    </source>
</reference>
<dbReference type="EMBL" id="JAODUP010001837">
    <property type="protein sequence ID" value="KAK2139367.1"/>
    <property type="molecule type" value="Genomic_DNA"/>
</dbReference>
<keyword evidence="2" id="KW-1185">Reference proteome</keyword>
<evidence type="ECO:0000313" key="2">
    <source>
        <dbReference type="Proteomes" id="UP001208570"/>
    </source>
</evidence>
<comment type="caution">
    <text evidence="1">The sequence shown here is derived from an EMBL/GenBank/DDBJ whole genome shotgun (WGS) entry which is preliminary data.</text>
</comment>
<dbReference type="AlphaFoldDB" id="A0AAD9IRT6"/>
<name>A0AAD9IRT6_9ANNE</name>
<evidence type="ECO:0000313" key="1">
    <source>
        <dbReference type="EMBL" id="KAK2139367.1"/>
    </source>
</evidence>
<accession>A0AAD9IRT6</accession>
<protein>
    <submittedName>
        <fullName evidence="1">Uncharacterized protein</fullName>
    </submittedName>
</protein>
<proteinExistence type="predicted"/>
<dbReference type="Proteomes" id="UP001208570">
    <property type="component" value="Unassembled WGS sequence"/>
</dbReference>
<gene>
    <name evidence="1" type="ORF">LSH36_1842g00013</name>
</gene>